<dbReference type="InterPro" id="IPR007497">
    <property type="entry name" value="SIMPL/DUF541"/>
</dbReference>
<dbReference type="PANTHER" id="PTHR34387">
    <property type="entry name" value="SLR1258 PROTEIN"/>
    <property type="match status" value="1"/>
</dbReference>
<name>A0A974SSU8_9RHOO</name>
<dbReference type="Proteomes" id="UP000663444">
    <property type="component" value="Chromosome"/>
</dbReference>
<proteinExistence type="predicted"/>
<organism evidence="2 3">
    <name type="scientific">Azospira restricta</name>
    <dbReference type="NCBI Taxonomy" id="404405"/>
    <lineage>
        <taxon>Bacteria</taxon>
        <taxon>Pseudomonadati</taxon>
        <taxon>Pseudomonadota</taxon>
        <taxon>Betaproteobacteria</taxon>
        <taxon>Rhodocyclales</taxon>
        <taxon>Rhodocyclaceae</taxon>
        <taxon>Azospira</taxon>
    </lineage>
</organism>
<accession>A0A974SSU8</accession>
<dbReference type="InterPro" id="IPR052022">
    <property type="entry name" value="26kDa_periplasmic_antigen"/>
</dbReference>
<dbReference type="KEGG" id="ares:IWH25_12290"/>
<dbReference type="EMBL" id="CP064781">
    <property type="protein sequence ID" value="QRJ65728.1"/>
    <property type="molecule type" value="Genomic_DNA"/>
</dbReference>
<evidence type="ECO:0000313" key="2">
    <source>
        <dbReference type="EMBL" id="QRJ65728.1"/>
    </source>
</evidence>
<keyword evidence="3" id="KW-1185">Reference proteome</keyword>
<reference evidence="2" key="1">
    <citation type="submission" date="2020-11" db="EMBL/GenBank/DDBJ databases">
        <title>Azospira restricta DSM 18626 genome sequence.</title>
        <authorList>
            <person name="Moe W.M."/>
        </authorList>
    </citation>
    <scope>NUCLEOTIDE SEQUENCE</scope>
    <source>
        <strain evidence="2">DSM 18626</strain>
    </source>
</reference>
<dbReference type="PANTHER" id="PTHR34387:SF1">
    <property type="entry name" value="PERIPLASMIC IMMUNOGENIC PROTEIN"/>
    <property type="match status" value="1"/>
</dbReference>
<dbReference type="AlphaFoldDB" id="A0A974SSU8"/>
<sequence>MRRGIAALVIAALVIAASASGAIAATTIDLAADASRPAANDLARATLFAEATSASAGDAAKRVNALIADALAAAKSHPRVRAKTAGTHTYPVYSKGGGRIEGWRMRSEVALESGDTAALSELLGKLQATLGVAGIILMPSPETRKKAEDEALLDAIAAFRERAKLAADALGKPYRIKHLSLGSQGHRPPLPIMRAAPMAAMEAAPMPVEAGESQVTVNVSGQIELAD</sequence>
<dbReference type="Gene3D" id="3.30.70.2970">
    <property type="entry name" value="Protein of unknown function (DUF541), domain 2"/>
    <property type="match status" value="1"/>
</dbReference>
<evidence type="ECO:0000256" key="1">
    <source>
        <dbReference type="SAM" id="SignalP"/>
    </source>
</evidence>
<dbReference type="Gene3D" id="3.30.110.170">
    <property type="entry name" value="Protein of unknown function (DUF541), domain 1"/>
    <property type="match status" value="1"/>
</dbReference>
<dbReference type="GO" id="GO:0006974">
    <property type="term" value="P:DNA damage response"/>
    <property type="evidence" value="ECO:0007669"/>
    <property type="project" value="TreeGrafter"/>
</dbReference>
<keyword evidence="1" id="KW-0732">Signal</keyword>
<feature type="signal peptide" evidence="1">
    <location>
        <begin position="1"/>
        <end position="24"/>
    </location>
</feature>
<evidence type="ECO:0000313" key="3">
    <source>
        <dbReference type="Proteomes" id="UP000663444"/>
    </source>
</evidence>
<gene>
    <name evidence="2" type="ORF">IWH25_12290</name>
</gene>
<dbReference type="Pfam" id="PF04402">
    <property type="entry name" value="SIMPL"/>
    <property type="match status" value="1"/>
</dbReference>
<feature type="chain" id="PRO_5037616614" evidence="1">
    <location>
        <begin position="25"/>
        <end position="227"/>
    </location>
</feature>
<protein>
    <submittedName>
        <fullName evidence="2">SIMPL domain-containing protein</fullName>
    </submittedName>
</protein>